<reference evidence="1 2" key="1">
    <citation type="journal article" date="2018" name="Front. Plant Sci.">
        <title>Red Clover (Trifolium pratense) and Zigzag Clover (T. medium) - A Picture of Genomic Similarities and Differences.</title>
        <authorList>
            <person name="Dluhosova J."/>
            <person name="Istvanek J."/>
            <person name="Nedelnik J."/>
            <person name="Repkova J."/>
        </authorList>
    </citation>
    <scope>NUCLEOTIDE SEQUENCE [LARGE SCALE GENOMIC DNA]</scope>
    <source>
        <strain evidence="2">cv. 10/8</strain>
        <tissue evidence="1">Leaf</tissue>
    </source>
</reference>
<comment type="caution">
    <text evidence="1">The sequence shown here is derived from an EMBL/GenBank/DDBJ whole genome shotgun (WGS) entry which is preliminary data.</text>
</comment>
<evidence type="ECO:0000313" key="1">
    <source>
        <dbReference type="EMBL" id="MCI90393.1"/>
    </source>
</evidence>
<keyword evidence="2" id="KW-1185">Reference proteome</keyword>
<name>A0A392VSC3_9FABA</name>
<organism evidence="1 2">
    <name type="scientific">Trifolium medium</name>
    <dbReference type="NCBI Taxonomy" id="97028"/>
    <lineage>
        <taxon>Eukaryota</taxon>
        <taxon>Viridiplantae</taxon>
        <taxon>Streptophyta</taxon>
        <taxon>Embryophyta</taxon>
        <taxon>Tracheophyta</taxon>
        <taxon>Spermatophyta</taxon>
        <taxon>Magnoliopsida</taxon>
        <taxon>eudicotyledons</taxon>
        <taxon>Gunneridae</taxon>
        <taxon>Pentapetalae</taxon>
        <taxon>rosids</taxon>
        <taxon>fabids</taxon>
        <taxon>Fabales</taxon>
        <taxon>Fabaceae</taxon>
        <taxon>Papilionoideae</taxon>
        <taxon>50 kb inversion clade</taxon>
        <taxon>NPAAA clade</taxon>
        <taxon>Hologalegina</taxon>
        <taxon>IRL clade</taxon>
        <taxon>Trifolieae</taxon>
        <taxon>Trifolium</taxon>
    </lineage>
</organism>
<feature type="non-terminal residue" evidence="1">
    <location>
        <position position="35"/>
    </location>
</feature>
<protein>
    <submittedName>
        <fullName evidence="1">Uncharacterized protein</fullName>
    </submittedName>
</protein>
<accession>A0A392VSC3</accession>
<evidence type="ECO:0000313" key="2">
    <source>
        <dbReference type="Proteomes" id="UP000265520"/>
    </source>
</evidence>
<sequence length="35" mass="4065">MRFRRIEVRELASKIVSGSERGGCRFLRTQTLPTL</sequence>
<dbReference type="AlphaFoldDB" id="A0A392VSC3"/>
<dbReference type="EMBL" id="LXQA011243398">
    <property type="protein sequence ID" value="MCI90393.1"/>
    <property type="molecule type" value="Genomic_DNA"/>
</dbReference>
<dbReference type="Proteomes" id="UP000265520">
    <property type="component" value="Unassembled WGS sequence"/>
</dbReference>
<proteinExistence type="predicted"/>